<proteinExistence type="predicted"/>
<dbReference type="Gene3D" id="3.30.565.10">
    <property type="entry name" value="Histidine kinase-like ATPase, C-terminal domain"/>
    <property type="match status" value="1"/>
</dbReference>
<evidence type="ECO:0000259" key="4">
    <source>
        <dbReference type="SMART" id="SM00331"/>
    </source>
</evidence>
<dbReference type="InterPro" id="IPR036457">
    <property type="entry name" value="PPM-type-like_dom_sf"/>
</dbReference>
<dbReference type="InterPro" id="IPR052016">
    <property type="entry name" value="Bact_Sigma-Reg"/>
</dbReference>
<sequence>MGPTAGSAASEDGAAAHGAPDGAAEPFRARDGSLGLRAGTAVVLDQHGTVLCATHDAAWLLGRSLGIAEFARYSAMPTEPRSGTAVFSLASGESGSFRYHARPLDHEGGGTFWLVQLAGSDGPVADEMPVARARPEDVEARSERRARLARAAALSIGASLDLGEIAERLADSLVPAFADLITVDVPEVVLNADEPPPQEQAARHLRRIAIATRDGRIPPGFTRPGEPLPDMSGPQRLTPMASRPVVAMSDMAELRGALRMALSTDAPDDAIARLVPAGAHALLSAPMLGRGRSLGILAAWRLTTPGGFDDDDAELFAQIASRGALALDNARRFAREHRTAVALQRSLLPSGATHTSVLETAGTYVPAEGEAGVGGDWYDVLPLSSLRTAFAVGDVVGHGLGATVAMGRLRTAVQTMADLDPEPGELLAHLNDLMQARWTAGEPADPDIDVDAYGTTVLYAVHDPIRHTCVMASAGHPPPVVLRPGRPPEFAVLAPSPPLGVGALPFEEAEIDVPPGTLLAFYTDGVVARHGADVNDGMEALAAVLDEYREAPLDAIGPAVLARLEPPRGDDVALLLVRTHPVPRSAVAEWDLPADPSVVARARELTLHQLDAWGLDDLAFTTELVVSELVTNAIRYGGAPIGLRLIRDEVLICEVSDPSNSQPRQRRAQATDEGGRGLFLVAQLTSRWGSRYRRTGKTIWTEQRLDGEPVEFPLGAVDLVGEIPEGAL</sequence>
<dbReference type="Pfam" id="PF13581">
    <property type="entry name" value="HATPase_c_2"/>
    <property type="match status" value="1"/>
</dbReference>
<dbReference type="EMBL" id="BAABHS010000012">
    <property type="protein sequence ID" value="GAA4968612.1"/>
    <property type="molecule type" value="Genomic_DNA"/>
</dbReference>
<comment type="caution">
    <text evidence="5">The sequence shown here is derived from an EMBL/GenBank/DDBJ whole genome shotgun (WGS) entry which is preliminary data.</text>
</comment>
<dbReference type="SUPFAM" id="SSF55781">
    <property type="entry name" value="GAF domain-like"/>
    <property type="match status" value="1"/>
</dbReference>
<dbReference type="Proteomes" id="UP001500466">
    <property type="component" value="Unassembled WGS sequence"/>
</dbReference>
<protein>
    <submittedName>
        <fullName evidence="5">SpoIIE family protein phosphatase</fullName>
    </submittedName>
</protein>
<dbReference type="InterPro" id="IPR003594">
    <property type="entry name" value="HATPase_dom"/>
</dbReference>
<evidence type="ECO:0000256" key="2">
    <source>
        <dbReference type="SAM" id="MobiDB-lite"/>
    </source>
</evidence>
<evidence type="ECO:0000313" key="6">
    <source>
        <dbReference type="Proteomes" id="UP001500466"/>
    </source>
</evidence>
<keyword evidence="1" id="KW-0378">Hydrolase</keyword>
<dbReference type="PANTHER" id="PTHR43156">
    <property type="entry name" value="STAGE II SPORULATION PROTEIN E-RELATED"/>
    <property type="match status" value="1"/>
</dbReference>
<dbReference type="InterPro" id="IPR029016">
    <property type="entry name" value="GAF-like_dom_sf"/>
</dbReference>
<organism evidence="5 6">
    <name type="scientific">Yinghuangia aomiensis</name>
    <dbReference type="NCBI Taxonomy" id="676205"/>
    <lineage>
        <taxon>Bacteria</taxon>
        <taxon>Bacillati</taxon>
        <taxon>Actinomycetota</taxon>
        <taxon>Actinomycetes</taxon>
        <taxon>Kitasatosporales</taxon>
        <taxon>Streptomycetaceae</taxon>
        <taxon>Yinghuangia</taxon>
    </lineage>
</organism>
<dbReference type="InterPro" id="IPR036890">
    <property type="entry name" value="HATPase_C_sf"/>
</dbReference>
<feature type="region of interest" description="Disordered" evidence="2">
    <location>
        <begin position="1"/>
        <end position="27"/>
    </location>
</feature>
<dbReference type="SUPFAM" id="SSF55874">
    <property type="entry name" value="ATPase domain of HSP90 chaperone/DNA topoisomerase II/histidine kinase"/>
    <property type="match status" value="1"/>
</dbReference>
<feature type="domain" description="GAF" evidence="3">
    <location>
        <begin position="157"/>
        <end position="337"/>
    </location>
</feature>
<dbReference type="Gene3D" id="3.60.40.10">
    <property type="entry name" value="PPM-type phosphatase domain"/>
    <property type="match status" value="1"/>
</dbReference>
<name>A0ABP9HDX0_9ACTN</name>
<dbReference type="SUPFAM" id="SSF81606">
    <property type="entry name" value="PP2C-like"/>
    <property type="match status" value="1"/>
</dbReference>
<evidence type="ECO:0000259" key="3">
    <source>
        <dbReference type="SMART" id="SM00065"/>
    </source>
</evidence>
<feature type="compositionally biased region" description="Low complexity" evidence="2">
    <location>
        <begin position="1"/>
        <end position="26"/>
    </location>
</feature>
<dbReference type="CDD" id="cd16936">
    <property type="entry name" value="HATPase_RsbW-like"/>
    <property type="match status" value="1"/>
</dbReference>
<dbReference type="Gene3D" id="3.30.450.40">
    <property type="match status" value="1"/>
</dbReference>
<gene>
    <name evidence="5" type="ORF">GCM10023205_37250</name>
</gene>
<dbReference type="SMART" id="SM00331">
    <property type="entry name" value="PP2C_SIG"/>
    <property type="match status" value="1"/>
</dbReference>
<dbReference type="InterPro" id="IPR003018">
    <property type="entry name" value="GAF"/>
</dbReference>
<reference evidence="6" key="1">
    <citation type="journal article" date="2019" name="Int. J. Syst. Evol. Microbiol.">
        <title>The Global Catalogue of Microorganisms (GCM) 10K type strain sequencing project: providing services to taxonomists for standard genome sequencing and annotation.</title>
        <authorList>
            <consortium name="The Broad Institute Genomics Platform"/>
            <consortium name="The Broad Institute Genome Sequencing Center for Infectious Disease"/>
            <person name="Wu L."/>
            <person name="Ma J."/>
        </authorList>
    </citation>
    <scope>NUCLEOTIDE SEQUENCE [LARGE SCALE GENOMIC DNA]</scope>
    <source>
        <strain evidence="6">JCM 17986</strain>
    </source>
</reference>
<dbReference type="Pfam" id="PF07228">
    <property type="entry name" value="SpoIIE"/>
    <property type="match status" value="1"/>
</dbReference>
<keyword evidence="6" id="KW-1185">Reference proteome</keyword>
<evidence type="ECO:0000256" key="1">
    <source>
        <dbReference type="ARBA" id="ARBA00022801"/>
    </source>
</evidence>
<dbReference type="PANTHER" id="PTHR43156:SF2">
    <property type="entry name" value="STAGE II SPORULATION PROTEIN E"/>
    <property type="match status" value="1"/>
</dbReference>
<dbReference type="InterPro" id="IPR001932">
    <property type="entry name" value="PPM-type_phosphatase-like_dom"/>
</dbReference>
<accession>A0ABP9HDX0</accession>
<dbReference type="Pfam" id="PF01590">
    <property type="entry name" value="GAF"/>
    <property type="match status" value="1"/>
</dbReference>
<feature type="region of interest" description="Disordered" evidence="2">
    <location>
        <begin position="216"/>
        <end position="235"/>
    </location>
</feature>
<dbReference type="SMART" id="SM00065">
    <property type="entry name" value="GAF"/>
    <property type="match status" value="1"/>
</dbReference>
<evidence type="ECO:0000313" key="5">
    <source>
        <dbReference type="EMBL" id="GAA4968612.1"/>
    </source>
</evidence>
<feature type="domain" description="PPM-type phosphatase" evidence="4">
    <location>
        <begin position="358"/>
        <end position="579"/>
    </location>
</feature>